<evidence type="ECO:0000313" key="2">
    <source>
        <dbReference type="Proteomes" id="UP000095283"/>
    </source>
</evidence>
<feature type="region of interest" description="Disordered" evidence="1">
    <location>
        <begin position="27"/>
        <end position="55"/>
    </location>
</feature>
<name>A0A1I7WSE8_HETBA</name>
<keyword evidence="2" id="KW-1185">Reference proteome</keyword>
<protein>
    <submittedName>
        <fullName evidence="3">Type II toxin-antitoxin system HicA family toxin</fullName>
    </submittedName>
</protein>
<dbReference type="AlphaFoldDB" id="A0A1I7WSE8"/>
<proteinExistence type="predicted"/>
<sequence length="55" mass="6428">MQNYKAFPKDSSYVRERRINGIIYIRKHPGRLSPDGISHNQQEKSSKLINRSQNA</sequence>
<reference evidence="3" key="1">
    <citation type="submission" date="2016-11" db="UniProtKB">
        <authorList>
            <consortium name="WormBaseParasite"/>
        </authorList>
    </citation>
    <scope>IDENTIFICATION</scope>
</reference>
<dbReference type="WBParaSite" id="Hba_08105">
    <property type="protein sequence ID" value="Hba_08105"/>
    <property type="gene ID" value="Hba_08105"/>
</dbReference>
<dbReference type="Proteomes" id="UP000095283">
    <property type="component" value="Unplaced"/>
</dbReference>
<evidence type="ECO:0000256" key="1">
    <source>
        <dbReference type="SAM" id="MobiDB-lite"/>
    </source>
</evidence>
<accession>A0A1I7WSE8</accession>
<evidence type="ECO:0000313" key="3">
    <source>
        <dbReference type="WBParaSite" id="Hba_08105"/>
    </source>
</evidence>
<organism evidence="2 3">
    <name type="scientific">Heterorhabditis bacteriophora</name>
    <name type="common">Entomopathogenic nematode worm</name>
    <dbReference type="NCBI Taxonomy" id="37862"/>
    <lineage>
        <taxon>Eukaryota</taxon>
        <taxon>Metazoa</taxon>
        <taxon>Ecdysozoa</taxon>
        <taxon>Nematoda</taxon>
        <taxon>Chromadorea</taxon>
        <taxon>Rhabditida</taxon>
        <taxon>Rhabditina</taxon>
        <taxon>Rhabditomorpha</taxon>
        <taxon>Strongyloidea</taxon>
        <taxon>Heterorhabditidae</taxon>
        <taxon>Heterorhabditis</taxon>
    </lineage>
</organism>